<dbReference type="AlphaFoldDB" id="H5SRF1"/>
<protein>
    <submittedName>
        <fullName evidence="1">Uncharacterized protein</fullName>
    </submittedName>
</protein>
<reference evidence="1" key="1">
    <citation type="journal article" date="2005" name="Environ. Microbiol.">
        <title>Genetic and functional properties of uncultivated thermophilic crenarchaeotes from a subsurface gold mine as revealed by analysis of genome fragments.</title>
        <authorList>
            <person name="Nunoura T."/>
            <person name="Hirayama H."/>
            <person name="Takami H."/>
            <person name="Oida H."/>
            <person name="Nishi S."/>
            <person name="Shimamura S."/>
            <person name="Suzuki Y."/>
            <person name="Inagaki F."/>
            <person name="Takai K."/>
            <person name="Nealson K.H."/>
            <person name="Horikoshi K."/>
        </authorList>
    </citation>
    <scope>NUCLEOTIDE SEQUENCE</scope>
</reference>
<dbReference type="EMBL" id="AP011801">
    <property type="protein sequence ID" value="BAL58668.1"/>
    <property type="molecule type" value="Genomic_DNA"/>
</dbReference>
<reference evidence="1" key="2">
    <citation type="journal article" date="2012" name="PLoS ONE">
        <title>A Deeply Branching Thermophilic Bacterium with an Ancient Acetyl-CoA Pathway Dominates a Subsurface Ecosystem.</title>
        <authorList>
            <person name="Takami H."/>
            <person name="Noguchi H."/>
            <person name="Takaki Y."/>
            <person name="Uchiyama I."/>
            <person name="Toyoda A."/>
            <person name="Nishi S."/>
            <person name="Chee G.-J."/>
            <person name="Arai W."/>
            <person name="Nunoura T."/>
            <person name="Itoh T."/>
            <person name="Hattori M."/>
            <person name="Takai K."/>
        </authorList>
    </citation>
    <scope>NUCLEOTIDE SEQUENCE</scope>
</reference>
<proteinExistence type="predicted"/>
<name>H5SRF1_ACEAU</name>
<gene>
    <name evidence="1" type="ORF">HGMM_OP2C216</name>
</gene>
<organism evidence="1">
    <name type="scientific">Acetithermum autotrophicum</name>
    <dbReference type="NCBI Taxonomy" id="1446466"/>
    <lineage>
        <taxon>Bacteria</taxon>
        <taxon>Candidatus Bipolaricaulota</taxon>
        <taxon>Candidatus Acetithermum</taxon>
    </lineage>
</organism>
<evidence type="ECO:0000313" key="1">
    <source>
        <dbReference type="EMBL" id="BAL58668.1"/>
    </source>
</evidence>
<accession>H5SRF1</accession>
<sequence length="97" mass="11330">MLHDLPSHQTPQLLLRGKIDERDGKEIEVRTIGSPSDYKSYCYVLQRGTGYGAVELETYKDELDAREGHLRWLRRRDRCLSYLEALGLICRDGHLWP</sequence>